<reference evidence="1" key="1">
    <citation type="journal article" date="2019" name="MBio">
        <title>Virus Genomes from Deep Sea Sediments Expand the Ocean Megavirome and Support Independent Origins of Viral Gigantism.</title>
        <authorList>
            <person name="Backstrom D."/>
            <person name="Yutin N."/>
            <person name="Jorgensen S.L."/>
            <person name="Dharamshi J."/>
            <person name="Homa F."/>
            <person name="Zaremba-Niedwiedzka K."/>
            <person name="Spang A."/>
            <person name="Wolf Y.I."/>
            <person name="Koonin E.V."/>
            <person name="Ettema T.J."/>
        </authorList>
    </citation>
    <scope>NUCLEOTIDE SEQUENCE</scope>
</reference>
<organism evidence="1">
    <name type="scientific">Pithovirus LCPAC304</name>
    <dbReference type="NCBI Taxonomy" id="2506594"/>
    <lineage>
        <taxon>Viruses</taxon>
        <taxon>Pithoviruses</taxon>
    </lineage>
</organism>
<proteinExistence type="predicted"/>
<name>A0A481ZBQ4_9VIRU</name>
<evidence type="ECO:0000313" key="1">
    <source>
        <dbReference type="EMBL" id="QBK92111.1"/>
    </source>
</evidence>
<gene>
    <name evidence="1" type="ORF">LCPAC304_04580</name>
</gene>
<protein>
    <submittedName>
        <fullName evidence="1">Uncharacterized protein</fullName>
    </submittedName>
</protein>
<sequence length="315" mass="35452">MSHDIPNNIGNFARFHFTIHNFSKFTSLQNFHFFQLWGRKNDFLYKLSSSKVYLEMYCQRTIVKRDVYDCEYLSHIMFHKDTACKGGNFATIGFKPAFRFPSSLEEIQSWFDRIGIGGAKVSLLESTLPSFSNAVIAGRCSAGERYASHIEIKDASHIRVVLDLLFRREALSAGDRAYIESSLRKCEKTFEFACATSADITIAQRDLISNFIEPYIEPIKSEVSDPDVLMAYIACLGNALRIRGDRDLDIQLAKGLLQTSLTEGHTCSDSFYESLLCVVRVYVGVADLETALLQCGASLPDHTTIQGIVRETVSM</sequence>
<accession>A0A481ZBQ4</accession>
<dbReference type="EMBL" id="MK500567">
    <property type="protein sequence ID" value="QBK92111.1"/>
    <property type="molecule type" value="Genomic_DNA"/>
</dbReference>